<name>D2U9T4_XANAP</name>
<gene>
    <name evidence="2" type="ordered locus">XALc_2557</name>
</gene>
<dbReference type="AlphaFoldDB" id="D2U9T4"/>
<dbReference type="Proteomes" id="UP000001890">
    <property type="component" value="Chromosome"/>
</dbReference>
<proteinExistence type="predicted"/>
<dbReference type="EMBL" id="FP565176">
    <property type="protein sequence ID" value="CBA17036.1"/>
    <property type="molecule type" value="Genomic_DNA"/>
</dbReference>
<keyword evidence="1" id="KW-1133">Transmembrane helix</keyword>
<reference evidence="2 3" key="1">
    <citation type="journal article" date="2009" name="BMC Genomics">
        <title>The complete genome sequence of Xanthomonas albilineans provides new insights into the reductive genome evolution of the xylem-limited Xanthomonadaceae.</title>
        <authorList>
            <person name="Pieretti I."/>
            <person name="Royer M."/>
            <person name="Barbe V."/>
            <person name="Carrere S."/>
            <person name="Koebnik R."/>
            <person name="Cociancich S."/>
            <person name="Couloux A."/>
            <person name="Darrasse A."/>
            <person name="Gouzy J."/>
            <person name="Jacques M.A."/>
            <person name="Lauber E."/>
            <person name="Manceau C."/>
            <person name="Mangenot S."/>
            <person name="Poussier S."/>
            <person name="Segurens B."/>
            <person name="Szurek B."/>
            <person name="Verdier V."/>
            <person name="Arlat M."/>
            <person name="Rott P."/>
        </authorList>
    </citation>
    <scope>NUCLEOTIDE SEQUENCE [LARGE SCALE GENOMIC DNA]</scope>
    <source>
        <strain evidence="3">GPE PC73 / CFBP 7063</strain>
    </source>
</reference>
<feature type="transmembrane region" description="Helical" evidence="1">
    <location>
        <begin position="28"/>
        <end position="46"/>
    </location>
</feature>
<keyword evidence="1" id="KW-0812">Transmembrane</keyword>
<dbReference type="KEGG" id="xal:XALC_2557"/>
<protein>
    <submittedName>
        <fullName evidence="2">Uncharacterized protein</fullName>
    </submittedName>
</protein>
<sequence>MNNILPLLAALFVCLLTTIVSALLYEHLIIRCLVIFIGVIISVFIYKKISRNPHP</sequence>
<keyword evidence="1" id="KW-0472">Membrane</keyword>
<keyword evidence="3" id="KW-1185">Reference proteome</keyword>
<dbReference type="STRING" id="380358.XALC_2557"/>
<organism evidence="2 3">
    <name type="scientific">Xanthomonas albilineans (strain GPE PC73 / CFBP 7063)</name>
    <dbReference type="NCBI Taxonomy" id="380358"/>
    <lineage>
        <taxon>Bacteria</taxon>
        <taxon>Pseudomonadati</taxon>
        <taxon>Pseudomonadota</taxon>
        <taxon>Gammaproteobacteria</taxon>
        <taxon>Lysobacterales</taxon>
        <taxon>Lysobacteraceae</taxon>
        <taxon>Xanthomonas</taxon>
    </lineage>
</organism>
<evidence type="ECO:0000313" key="3">
    <source>
        <dbReference type="Proteomes" id="UP000001890"/>
    </source>
</evidence>
<accession>D2U9T4</accession>
<evidence type="ECO:0000256" key="1">
    <source>
        <dbReference type="SAM" id="Phobius"/>
    </source>
</evidence>
<evidence type="ECO:0000313" key="2">
    <source>
        <dbReference type="EMBL" id="CBA17036.1"/>
    </source>
</evidence>